<evidence type="ECO:0000256" key="3">
    <source>
        <dbReference type="ARBA" id="ARBA00022691"/>
    </source>
</evidence>
<feature type="domain" description="Methyltransferase type 11" evidence="4">
    <location>
        <begin position="44"/>
        <end position="138"/>
    </location>
</feature>
<dbReference type="GO" id="GO:0032259">
    <property type="term" value="P:methylation"/>
    <property type="evidence" value="ECO:0007669"/>
    <property type="project" value="UniProtKB-KW"/>
</dbReference>
<proteinExistence type="predicted"/>
<dbReference type="Proteomes" id="UP000016887">
    <property type="component" value="Chromosome"/>
</dbReference>
<dbReference type="InterPro" id="IPR029063">
    <property type="entry name" value="SAM-dependent_MTases_sf"/>
</dbReference>
<dbReference type="InterPro" id="IPR013216">
    <property type="entry name" value="Methyltransf_11"/>
</dbReference>
<accession>U3TE91</accession>
<organism evidence="5 6">
    <name type="scientific">Aeropyrum camini SY1 = JCM 12091</name>
    <dbReference type="NCBI Taxonomy" id="1198449"/>
    <lineage>
        <taxon>Archaea</taxon>
        <taxon>Thermoproteota</taxon>
        <taxon>Thermoprotei</taxon>
        <taxon>Desulfurococcales</taxon>
        <taxon>Desulfurococcaceae</taxon>
        <taxon>Aeropyrum</taxon>
    </lineage>
</organism>
<reference evidence="5 6" key="1">
    <citation type="journal article" date="2013" name="Appl. Environ. Microbiol.">
        <title>Variation of the Virus-Related Elements within Syntenic Genomes of the Hyperthermophilic Archaeon Aeropyrum.</title>
        <authorList>
            <person name="Daifuku T."/>
            <person name="Yoshida T."/>
            <person name="Kitamura T."/>
            <person name="Kawaichi S."/>
            <person name="Inoue T."/>
            <person name="Nomura K."/>
            <person name="Yoshida Y."/>
            <person name="Kuno S."/>
            <person name="Sako Y."/>
        </authorList>
    </citation>
    <scope>NUCLEOTIDE SEQUENCE [LARGE SCALE GENOMIC DNA]</scope>
    <source>
        <strain evidence="5 6">SY1</strain>
    </source>
</reference>
<keyword evidence="2 5" id="KW-0808">Transferase</keyword>
<protein>
    <submittedName>
        <fullName evidence="5">Methyltransferase</fullName>
    </submittedName>
</protein>
<sequence length="181" mass="20167">MGRGAVIREKYESTCSGYDELYRAEQYEKYFVALKRVRPRGKVLDAGCGTGLLLEYIASQGALEAVDSYTCLDYSQCMLGIARYRIGVLCGQDRCTALEGNVERLPFADRVFDAVYSFTVLDLVDDLWSAVNELIRVSRGPVVVSMLKKLPYKEELLEAGAQILGVTGKDVIMRVDMLRGV</sequence>
<keyword evidence="3" id="KW-0949">S-adenosyl-L-methionine</keyword>
<name>U3TE91_9CREN</name>
<dbReference type="AlphaFoldDB" id="U3TE91"/>
<evidence type="ECO:0000259" key="4">
    <source>
        <dbReference type="Pfam" id="PF08241"/>
    </source>
</evidence>
<dbReference type="eggNOG" id="arCOG03773">
    <property type="taxonomic scope" value="Archaea"/>
</dbReference>
<dbReference type="CDD" id="cd02440">
    <property type="entry name" value="AdoMet_MTases"/>
    <property type="match status" value="1"/>
</dbReference>
<dbReference type="PANTHER" id="PTHR43464">
    <property type="entry name" value="METHYLTRANSFERASE"/>
    <property type="match status" value="1"/>
</dbReference>
<dbReference type="Pfam" id="PF08241">
    <property type="entry name" value="Methyltransf_11"/>
    <property type="match status" value="1"/>
</dbReference>
<evidence type="ECO:0000313" key="5">
    <source>
        <dbReference type="EMBL" id="BAN89634.1"/>
    </source>
</evidence>
<dbReference type="Gene3D" id="3.40.50.150">
    <property type="entry name" value="Vaccinia Virus protein VP39"/>
    <property type="match status" value="1"/>
</dbReference>
<dbReference type="KEGG" id="acj:ACAM_0165"/>
<dbReference type="STRING" id="1198449.ACAM_0165"/>
<dbReference type="SUPFAM" id="SSF53335">
    <property type="entry name" value="S-adenosyl-L-methionine-dependent methyltransferases"/>
    <property type="match status" value="1"/>
</dbReference>
<keyword evidence="1 5" id="KW-0489">Methyltransferase</keyword>
<keyword evidence="6" id="KW-1185">Reference proteome</keyword>
<evidence type="ECO:0000313" key="6">
    <source>
        <dbReference type="Proteomes" id="UP000016887"/>
    </source>
</evidence>
<dbReference type="GeneID" id="17109712"/>
<dbReference type="OrthoDB" id="147504at2157"/>
<evidence type="ECO:0000256" key="1">
    <source>
        <dbReference type="ARBA" id="ARBA00022603"/>
    </source>
</evidence>
<evidence type="ECO:0000256" key="2">
    <source>
        <dbReference type="ARBA" id="ARBA00022679"/>
    </source>
</evidence>
<dbReference type="RefSeq" id="WP_022540914.1">
    <property type="nucleotide sequence ID" value="NC_022521.1"/>
</dbReference>
<dbReference type="GO" id="GO:0008757">
    <property type="term" value="F:S-adenosylmethionine-dependent methyltransferase activity"/>
    <property type="evidence" value="ECO:0007669"/>
    <property type="project" value="InterPro"/>
</dbReference>
<dbReference type="PANTHER" id="PTHR43464:SF19">
    <property type="entry name" value="UBIQUINONE BIOSYNTHESIS O-METHYLTRANSFERASE, MITOCHONDRIAL"/>
    <property type="match status" value="1"/>
</dbReference>
<gene>
    <name evidence="5" type="ORF">ACAM_0165</name>
</gene>
<dbReference type="EMBL" id="AP012489">
    <property type="protein sequence ID" value="BAN89634.1"/>
    <property type="molecule type" value="Genomic_DNA"/>
</dbReference>